<protein>
    <submittedName>
        <fullName evidence="4">Uncharacterized protein</fullName>
    </submittedName>
</protein>
<comment type="caution">
    <text evidence="4">The sequence shown here is derived from an EMBL/GenBank/DDBJ whole genome shotgun (WGS) entry which is preliminary data.</text>
</comment>
<evidence type="ECO:0000313" key="4">
    <source>
        <dbReference type="EMBL" id="KKR10577.1"/>
    </source>
</evidence>
<feature type="domain" description="Smf/DprA SLOG" evidence="2">
    <location>
        <begin position="79"/>
        <end position="287"/>
    </location>
</feature>
<reference evidence="4 5" key="1">
    <citation type="journal article" date="2015" name="Nature">
        <title>rRNA introns, odd ribosomes, and small enigmatic genomes across a large radiation of phyla.</title>
        <authorList>
            <person name="Brown C.T."/>
            <person name="Hug L.A."/>
            <person name="Thomas B.C."/>
            <person name="Sharon I."/>
            <person name="Castelle C.J."/>
            <person name="Singh A."/>
            <person name="Wilkins M.J."/>
            <person name="Williams K.H."/>
            <person name="Banfield J.F."/>
        </authorList>
    </citation>
    <scope>NUCLEOTIDE SEQUENCE [LARGE SCALE GENOMIC DNA]</scope>
</reference>
<dbReference type="Pfam" id="PF17782">
    <property type="entry name" value="WHD_DprA"/>
    <property type="match status" value="1"/>
</dbReference>
<comment type="similarity">
    <text evidence="1">Belongs to the DprA/Smf family.</text>
</comment>
<feature type="domain" description="DprA winged helix" evidence="3">
    <location>
        <begin position="304"/>
        <end position="353"/>
    </location>
</feature>
<gene>
    <name evidence="4" type="ORF">UT39_C0018G0050</name>
</gene>
<dbReference type="EMBL" id="LBWP01000018">
    <property type="protein sequence ID" value="KKR10577.1"/>
    <property type="molecule type" value="Genomic_DNA"/>
</dbReference>
<evidence type="ECO:0000259" key="3">
    <source>
        <dbReference type="Pfam" id="PF17782"/>
    </source>
</evidence>
<dbReference type="STRING" id="1618550.UT39_C0018G0050"/>
<organism evidence="4 5">
    <name type="scientific">Candidatus Woesebacteria bacterium GW2011_GWA1_39_21</name>
    <dbReference type="NCBI Taxonomy" id="1618550"/>
    <lineage>
        <taxon>Bacteria</taxon>
        <taxon>Candidatus Woeseibacteriota</taxon>
    </lineage>
</organism>
<dbReference type="PATRIC" id="fig|1618550.3.peg.984"/>
<dbReference type="InterPro" id="IPR041614">
    <property type="entry name" value="DprA_WH"/>
</dbReference>
<dbReference type="GO" id="GO:0009294">
    <property type="term" value="P:DNA-mediated transformation"/>
    <property type="evidence" value="ECO:0007669"/>
    <property type="project" value="InterPro"/>
</dbReference>
<dbReference type="Proteomes" id="UP000034246">
    <property type="component" value="Unassembled WGS sequence"/>
</dbReference>
<dbReference type="Pfam" id="PF02481">
    <property type="entry name" value="DNA_processg_A"/>
    <property type="match status" value="1"/>
</dbReference>
<dbReference type="NCBIfam" id="TIGR00732">
    <property type="entry name" value="dprA"/>
    <property type="match status" value="1"/>
</dbReference>
<evidence type="ECO:0000313" key="5">
    <source>
        <dbReference type="Proteomes" id="UP000034246"/>
    </source>
</evidence>
<dbReference type="InterPro" id="IPR003488">
    <property type="entry name" value="DprA"/>
</dbReference>
<dbReference type="PANTHER" id="PTHR43022:SF1">
    <property type="entry name" value="PROTEIN SMF"/>
    <property type="match status" value="1"/>
</dbReference>
<proteinExistence type="inferred from homology"/>
<sequence>MISEKHYLAALYSFTDFGPKRTDLLLNYFKSAEKVWQLKKAKLSEVGLRDSLVDKFVEYREKFDIASYIKRLDKLGIKFTTRTSKCYPENLKGLDGSPVVLYYRGTWSKNDENAVAIVGTRKMTSYGREVAEKFSTELASVGITIVSGLARGIDTIAHKSALSAGGRTIAVVASGLDNIYPPENASLSKMISENGVVFSEYPLGYPALPVNFPSRNRIVSGLAKAIIVVEGLKKSGTLLTASHAAAQGRTVFAVPGQITSVFSEAPHYLLQNGAKFAFSTKDILDELDLEVKVDKEKVSKILPGNPEEKKIFEILEGESLHLDEIARITQIDISRICSVIVSMRLKGMVKEVGAGVYKKI</sequence>
<evidence type="ECO:0000259" key="2">
    <source>
        <dbReference type="Pfam" id="PF02481"/>
    </source>
</evidence>
<dbReference type="AlphaFoldDB" id="A0A0G0RA37"/>
<dbReference type="InterPro" id="IPR036388">
    <property type="entry name" value="WH-like_DNA-bd_sf"/>
</dbReference>
<name>A0A0G0RA37_9BACT</name>
<dbReference type="Gene3D" id="3.40.50.450">
    <property type="match status" value="1"/>
</dbReference>
<evidence type="ECO:0000256" key="1">
    <source>
        <dbReference type="ARBA" id="ARBA00006525"/>
    </source>
</evidence>
<accession>A0A0G0RA37</accession>
<dbReference type="SUPFAM" id="SSF102405">
    <property type="entry name" value="MCP/YpsA-like"/>
    <property type="match status" value="1"/>
</dbReference>
<dbReference type="PANTHER" id="PTHR43022">
    <property type="entry name" value="PROTEIN SMF"/>
    <property type="match status" value="1"/>
</dbReference>
<dbReference type="InterPro" id="IPR057666">
    <property type="entry name" value="DrpA_SLOG"/>
</dbReference>
<dbReference type="Gene3D" id="1.10.10.10">
    <property type="entry name" value="Winged helix-like DNA-binding domain superfamily/Winged helix DNA-binding domain"/>
    <property type="match status" value="1"/>
</dbReference>